<reference evidence="1" key="1">
    <citation type="submission" date="2022-07" db="EMBL/GenBank/DDBJ databases">
        <title>Marinobacter iranensis a new bacterium isolate from a hipersaline lake in Iran.</title>
        <authorList>
            <person name="Mohammad A.M.A."/>
            <person name="Cristina S.-P."/>
            <person name="Antonio V."/>
        </authorList>
    </citation>
    <scope>NUCLEOTIDE SEQUENCE</scope>
    <source>
        <strain evidence="1">71-i</strain>
    </source>
</reference>
<dbReference type="EMBL" id="JANCMW010000001">
    <property type="protein sequence ID" value="MDF0748975.1"/>
    <property type="molecule type" value="Genomic_DNA"/>
</dbReference>
<evidence type="ECO:0000313" key="2">
    <source>
        <dbReference type="Proteomes" id="UP001143391"/>
    </source>
</evidence>
<accession>A0ABT5Y747</accession>
<evidence type="ECO:0008006" key="3">
    <source>
        <dbReference type="Google" id="ProtNLM"/>
    </source>
</evidence>
<protein>
    <recommendedName>
        <fullName evidence="3">TonB-dependent receptor</fullName>
    </recommendedName>
</protein>
<evidence type="ECO:0000313" key="1">
    <source>
        <dbReference type="EMBL" id="MDF0748975.1"/>
    </source>
</evidence>
<keyword evidence="2" id="KW-1185">Reference proteome</keyword>
<proteinExistence type="predicted"/>
<name>A0ABT5Y747_9GAMM</name>
<sequence length="286" mass="30980">MRQDAYWYAVPLTICLGMSPVALADLELISEKEMSQVQGQAMMSVDHVDGTNHRFTRVTLGVDAETRLNADSVVMGGDDSGSDIDIANFALGHYVRDDTRVQIDGNTYNVDEVVPFEGIEPYLELAERDGQLSGFRFGLNQARGTLSGEIASFSGNLGLKINDASGTPVDATLFNDAGEATNHHATQIGLAAEDGTCSECVPLTNLLSMDIGVDNGDGTVGFTEDLFLAFQRESVDWQHLDGSNVIQGPEGVFMNLPTSMTLDMQTLQNGVQRERTHYVDRGTGMF</sequence>
<dbReference type="Proteomes" id="UP001143391">
    <property type="component" value="Unassembled WGS sequence"/>
</dbReference>
<dbReference type="RefSeq" id="WP_275704457.1">
    <property type="nucleotide sequence ID" value="NZ_JANCMW010000001.1"/>
</dbReference>
<comment type="caution">
    <text evidence="1">The sequence shown here is derived from an EMBL/GenBank/DDBJ whole genome shotgun (WGS) entry which is preliminary data.</text>
</comment>
<organism evidence="1 2">
    <name type="scientific">Marinobacter iranensis</name>
    <dbReference type="NCBI Taxonomy" id="2962607"/>
    <lineage>
        <taxon>Bacteria</taxon>
        <taxon>Pseudomonadati</taxon>
        <taxon>Pseudomonadota</taxon>
        <taxon>Gammaproteobacteria</taxon>
        <taxon>Pseudomonadales</taxon>
        <taxon>Marinobacteraceae</taxon>
        <taxon>Marinobacter</taxon>
    </lineage>
</organism>
<gene>
    <name evidence="1" type="ORF">NLU14_01875</name>
</gene>